<dbReference type="Proteomes" id="UP000618943">
    <property type="component" value="Unassembled WGS sequence"/>
</dbReference>
<evidence type="ECO:0000313" key="2">
    <source>
        <dbReference type="EMBL" id="MBK3495186.1"/>
    </source>
</evidence>
<name>A0ABS1H799_9BACL</name>
<proteinExistence type="predicted"/>
<dbReference type="RefSeq" id="WP_200748950.1">
    <property type="nucleotide sequence ID" value="NZ_JAEOAH010000011.1"/>
</dbReference>
<dbReference type="CDD" id="cd03441">
    <property type="entry name" value="R_hydratase_like"/>
    <property type="match status" value="1"/>
</dbReference>
<dbReference type="InterPro" id="IPR039569">
    <property type="entry name" value="FAS1-like_DH_region"/>
</dbReference>
<dbReference type="EMBL" id="JAEOAH010000011">
    <property type="protein sequence ID" value="MBK3495186.1"/>
    <property type="molecule type" value="Genomic_DNA"/>
</dbReference>
<organism evidence="2 3">
    <name type="scientific">Viridibacillus soli</name>
    <dbReference type="NCBI Taxonomy" id="2798301"/>
    <lineage>
        <taxon>Bacteria</taxon>
        <taxon>Bacillati</taxon>
        <taxon>Bacillota</taxon>
        <taxon>Bacilli</taxon>
        <taxon>Bacillales</taxon>
        <taxon>Caryophanaceae</taxon>
        <taxon>Viridibacillus</taxon>
    </lineage>
</organism>
<dbReference type="Gene3D" id="3.10.129.10">
    <property type="entry name" value="Hotdog Thioesterase"/>
    <property type="match status" value="1"/>
</dbReference>
<protein>
    <submittedName>
        <fullName evidence="2">MaoC family dehydratase N-terminal domain-containing protein</fullName>
    </submittedName>
</protein>
<comment type="caution">
    <text evidence="2">The sequence shown here is derived from an EMBL/GenBank/DDBJ whole genome shotgun (WGS) entry which is preliminary data.</text>
</comment>
<sequence>MHFKTGMVSDSFTVKVDRQDIQNFARSIKNRNQLHYDLETAKKAGFPDIIAPPTLPILFWQNAKLDWLEQVEAPLIHGEQKFTYIKRIVAGDIYKCRIFLKDVMKKQGSTSVIWILKHVLEGYQNERLCFTSETTLILRELDENEVE</sequence>
<dbReference type="InterPro" id="IPR029069">
    <property type="entry name" value="HotDog_dom_sf"/>
</dbReference>
<keyword evidence="3" id="KW-1185">Reference proteome</keyword>
<evidence type="ECO:0000259" key="1">
    <source>
        <dbReference type="Pfam" id="PF13452"/>
    </source>
</evidence>
<dbReference type="Pfam" id="PF13452">
    <property type="entry name" value="FAS1_DH_region"/>
    <property type="match status" value="1"/>
</dbReference>
<feature type="domain" description="FAS1-like dehydratase" evidence="1">
    <location>
        <begin position="5"/>
        <end position="115"/>
    </location>
</feature>
<reference evidence="2 3" key="1">
    <citation type="submission" date="2020-12" db="EMBL/GenBank/DDBJ databases">
        <title>YIM B01967 draft genome.</title>
        <authorList>
            <person name="Yan X."/>
        </authorList>
    </citation>
    <scope>NUCLEOTIDE SEQUENCE [LARGE SCALE GENOMIC DNA]</scope>
    <source>
        <strain evidence="2 3">YIM B01967</strain>
    </source>
</reference>
<evidence type="ECO:0000313" key="3">
    <source>
        <dbReference type="Proteomes" id="UP000618943"/>
    </source>
</evidence>
<dbReference type="SUPFAM" id="SSF54637">
    <property type="entry name" value="Thioesterase/thiol ester dehydrase-isomerase"/>
    <property type="match status" value="1"/>
</dbReference>
<gene>
    <name evidence="2" type="ORF">JFL43_10035</name>
</gene>
<accession>A0ABS1H799</accession>